<evidence type="ECO:0000313" key="2">
    <source>
        <dbReference type="EMBL" id="GBP79411.1"/>
    </source>
</evidence>
<reference evidence="2 3" key="1">
    <citation type="journal article" date="2019" name="Commun. Biol.">
        <title>The bagworm genome reveals a unique fibroin gene that provides high tensile strength.</title>
        <authorList>
            <person name="Kono N."/>
            <person name="Nakamura H."/>
            <person name="Ohtoshi R."/>
            <person name="Tomita M."/>
            <person name="Numata K."/>
            <person name="Arakawa K."/>
        </authorList>
    </citation>
    <scope>NUCLEOTIDE SEQUENCE [LARGE SCALE GENOMIC DNA]</scope>
</reference>
<comment type="caution">
    <text evidence="2">The sequence shown here is derived from an EMBL/GenBank/DDBJ whole genome shotgun (WGS) entry which is preliminary data.</text>
</comment>
<feature type="compositionally biased region" description="Low complexity" evidence="1">
    <location>
        <begin position="55"/>
        <end position="65"/>
    </location>
</feature>
<proteinExistence type="predicted"/>
<dbReference type="Proteomes" id="UP000299102">
    <property type="component" value="Unassembled WGS sequence"/>
</dbReference>
<feature type="compositionally biased region" description="Basic and acidic residues" evidence="1">
    <location>
        <begin position="121"/>
        <end position="134"/>
    </location>
</feature>
<protein>
    <submittedName>
        <fullName evidence="2">Uncharacterized protein</fullName>
    </submittedName>
</protein>
<feature type="compositionally biased region" description="Basic and acidic residues" evidence="1">
    <location>
        <begin position="37"/>
        <end position="48"/>
    </location>
</feature>
<dbReference type="AlphaFoldDB" id="A0A4C1YSF5"/>
<dbReference type="EMBL" id="BGZK01001413">
    <property type="protein sequence ID" value="GBP79411.1"/>
    <property type="molecule type" value="Genomic_DNA"/>
</dbReference>
<sequence>MTKSHICFPPFSSESALLKLRASGRRPSPGRSRKLELLKRRERQEGEGRHRRAWGRPAAGAGRTATSVAGQPVTGHWRRHAQRHPVRLIYYINAIDKNVAKVHALQRKAEKRSKLYGVRRERAAGVSGNRDRAGDVQSPPAARALV</sequence>
<keyword evidence="3" id="KW-1185">Reference proteome</keyword>
<name>A0A4C1YSF5_EUMVA</name>
<gene>
    <name evidence="2" type="ORF">EVAR_61836_1</name>
</gene>
<accession>A0A4C1YSF5</accession>
<feature type="region of interest" description="Disordered" evidence="1">
    <location>
        <begin position="121"/>
        <end position="146"/>
    </location>
</feature>
<evidence type="ECO:0000313" key="3">
    <source>
        <dbReference type="Proteomes" id="UP000299102"/>
    </source>
</evidence>
<evidence type="ECO:0000256" key="1">
    <source>
        <dbReference type="SAM" id="MobiDB-lite"/>
    </source>
</evidence>
<organism evidence="2 3">
    <name type="scientific">Eumeta variegata</name>
    <name type="common">Bagworm moth</name>
    <name type="synonym">Eumeta japonica</name>
    <dbReference type="NCBI Taxonomy" id="151549"/>
    <lineage>
        <taxon>Eukaryota</taxon>
        <taxon>Metazoa</taxon>
        <taxon>Ecdysozoa</taxon>
        <taxon>Arthropoda</taxon>
        <taxon>Hexapoda</taxon>
        <taxon>Insecta</taxon>
        <taxon>Pterygota</taxon>
        <taxon>Neoptera</taxon>
        <taxon>Endopterygota</taxon>
        <taxon>Lepidoptera</taxon>
        <taxon>Glossata</taxon>
        <taxon>Ditrysia</taxon>
        <taxon>Tineoidea</taxon>
        <taxon>Psychidae</taxon>
        <taxon>Oiketicinae</taxon>
        <taxon>Eumeta</taxon>
    </lineage>
</organism>
<feature type="region of interest" description="Disordered" evidence="1">
    <location>
        <begin position="37"/>
        <end position="80"/>
    </location>
</feature>